<reference evidence="1" key="1">
    <citation type="submission" date="2018-05" db="EMBL/GenBank/DDBJ databases">
        <authorList>
            <person name="Lanie J.A."/>
            <person name="Ng W.-L."/>
            <person name="Kazmierczak K.M."/>
            <person name="Andrzejewski T.M."/>
            <person name="Davidsen T.M."/>
            <person name="Wayne K.J."/>
            <person name="Tettelin H."/>
            <person name="Glass J.I."/>
            <person name="Rusch D."/>
            <person name="Podicherti R."/>
            <person name="Tsui H.-C.T."/>
            <person name="Winkler M.E."/>
        </authorList>
    </citation>
    <scope>NUCLEOTIDE SEQUENCE</scope>
</reference>
<dbReference type="PANTHER" id="PTHR42928">
    <property type="entry name" value="TRICARBOXYLATE-BINDING PROTEIN"/>
    <property type="match status" value="1"/>
</dbReference>
<name>A0A382EMG3_9ZZZZ</name>
<gene>
    <name evidence="1" type="ORF">METZ01_LOCUS204754</name>
</gene>
<dbReference type="Gene3D" id="3.40.190.150">
    <property type="entry name" value="Bordetella uptake gene, domain 1"/>
    <property type="match status" value="1"/>
</dbReference>
<protein>
    <recommendedName>
        <fullName evidence="2">Tripartite tricarboxylate transporter substrate binding protein</fullName>
    </recommendedName>
</protein>
<dbReference type="InterPro" id="IPR042100">
    <property type="entry name" value="Bug_dom1"/>
</dbReference>
<evidence type="ECO:0008006" key="2">
    <source>
        <dbReference type="Google" id="ProtNLM"/>
    </source>
</evidence>
<organism evidence="1">
    <name type="scientific">marine metagenome</name>
    <dbReference type="NCBI Taxonomy" id="408172"/>
    <lineage>
        <taxon>unclassified sequences</taxon>
        <taxon>metagenomes</taxon>
        <taxon>ecological metagenomes</taxon>
    </lineage>
</organism>
<evidence type="ECO:0000313" key="1">
    <source>
        <dbReference type="EMBL" id="SVB51900.1"/>
    </source>
</evidence>
<dbReference type="Pfam" id="PF03401">
    <property type="entry name" value="TctC"/>
    <property type="match status" value="1"/>
</dbReference>
<dbReference type="Gene3D" id="3.40.190.10">
    <property type="entry name" value="Periplasmic binding protein-like II"/>
    <property type="match status" value="1"/>
</dbReference>
<feature type="non-terminal residue" evidence="1">
    <location>
        <position position="1"/>
    </location>
</feature>
<sequence length="286" mass="30748">GWVLTCRSVGRVLSEMGLVNGTVQVTNIPGAGGGIALAHTVTQRGRDANLLVGASPSITLGLSQKRFGTLTERSVRWVAAIGSEAGVLVVRSDAPWETLTDLMGHWQDDPGAITVSGGSAVASQDHMKVLLVAREAGIPPRAVRYIPFDGGGEALTAMLGGFVDLFSGEVSEITGHLEAGTVRVIAVLSPERLGGDLAHIPTARESGYDVEWVTWRGFYAPAETADTTYERWVDTLTRLESSQEWAAVRTTNRLEPFFVAGEDFTRFINRQVVEFQSISREIGLIP</sequence>
<dbReference type="EMBL" id="UINC01045300">
    <property type="protein sequence ID" value="SVB51900.1"/>
    <property type="molecule type" value="Genomic_DNA"/>
</dbReference>
<dbReference type="SUPFAM" id="SSF53850">
    <property type="entry name" value="Periplasmic binding protein-like II"/>
    <property type="match status" value="1"/>
</dbReference>
<dbReference type="AlphaFoldDB" id="A0A382EMG3"/>
<dbReference type="PIRSF" id="PIRSF017082">
    <property type="entry name" value="YflP"/>
    <property type="match status" value="1"/>
</dbReference>
<proteinExistence type="predicted"/>
<dbReference type="PANTHER" id="PTHR42928:SF3">
    <property type="entry name" value="UPF0065 PROTEIN YFLP"/>
    <property type="match status" value="1"/>
</dbReference>
<dbReference type="CDD" id="cd07012">
    <property type="entry name" value="PBP2_Bug_TTT"/>
    <property type="match status" value="1"/>
</dbReference>
<accession>A0A382EMG3</accession>
<dbReference type="InterPro" id="IPR005064">
    <property type="entry name" value="BUG"/>
</dbReference>